<gene>
    <name evidence="3" type="ORF">Glove_158g109</name>
</gene>
<feature type="coiled-coil region" evidence="1">
    <location>
        <begin position="190"/>
        <end position="252"/>
    </location>
</feature>
<feature type="region of interest" description="Disordered" evidence="2">
    <location>
        <begin position="1"/>
        <end position="151"/>
    </location>
</feature>
<feature type="compositionally biased region" description="Low complexity" evidence="2">
    <location>
        <begin position="9"/>
        <end position="38"/>
    </location>
</feature>
<dbReference type="EMBL" id="PQFF01000149">
    <property type="protein sequence ID" value="RHZ78636.1"/>
    <property type="molecule type" value="Genomic_DNA"/>
</dbReference>
<evidence type="ECO:0000313" key="4">
    <source>
        <dbReference type="Proteomes" id="UP000266861"/>
    </source>
</evidence>
<feature type="compositionally biased region" description="Low complexity" evidence="2">
    <location>
        <begin position="93"/>
        <end position="125"/>
    </location>
</feature>
<evidence type="ECO:0000313" key="3">
    <source>
        <dbReference type="EMBL" id="RHZ78636.1"/>
    </source>
</evidence>
<keyword evidence="4" id="KW-1185">Reference proteome</keyword>
<dbReference type="AlphaFoldDB" id="A0A397IXZ9"/>
<organism evidence="3 4">
    <name type="scientific">Diversispora epigaea</name>
    <dbReference type="NCBI Taxonomy" id="1348612"/>
    <lineage>
        <taxon>Eukaryota</taxon>
        <taxon>Fungi</taxon>
        <taxon>Fungi incertae sedis</taxon>
        <taxon>Mucoromycota</taxon>
        <taxon>Glomeromycotina</taxon>
        <taxon>Glomeromycetes</taxon>
        <taxon>Diversisporales</taxon>
        <taxon>Diversisporaceae</taxon>
        <taxon>Diversispora</taxon>
    </lineage>
</organism>
<dbReference type="OrthoDB" id="2336963at2759"/>
<evidence type="ECO:0000256" key="1">
    <source>
        <dbReference type="SAM" id="Coils"/>
    </source>
</evidence>
<dbReference type="Proteomes" id="UP000266861">
    <property type="component" value="Unassembled WGS sequence"/>
</dbReference>
<accession>A0A397IXZ9</accession>
<feature type="compositionally biased region" description="Basic residues" evidence="2">
    <location>
        <begin position="39"/>
        <end position="58"/>
    </location>
</feature>
<reference evidence="3 4" key="1">
    <citation type="submission" date="2018-08" db="EMBL/GenBank/DDBJ databases">
        <title>Genome and evolution of the arbuscular mycorrhizal fungus Diversispora epigaea (formerly Glomus versiforme) and its bacterial endosymbionts.</title>
        <authorList>
            <person name="Sun X."/>
            <person name="Fei Z."/>
            <person name="Harrison M."/>
        </authorList>
    </citation>
    <scope>NUCLEOTIDE SEQUENCE [LARGE SCALE GENOMIC DNA]</scope>
    <source>
        <strain evidence="3 4">IT104</strain>
    </source>
</reference>
<evidence type="ECO:0000256" key="2">
    <source>
        <dbReference type="SAM" id="MobiDB-lite"/>
    </source>
</evidence>
<keyword evidence="1" id="KW-0175">Coiled coil</keyword>
<feature type="compositionally biased region" description="Low complexity" evidence="2">
    <location>
        <begin position="67"/>
        <end position="79"/>
    </location>
</feature>
<protein>
    <submittedName>
        <fullName evidence="3">Uncharacterized protein</fullName>
    </submittedName>
</protein>
<proteinExistence type="predicted"/>
<comment type="caution">
    <text evidence="3">The sequence shown here is derived from an EMBL/GenBank/DDBJ whole genome shotgun (WGS) entry which is preliminary data.</text>
</comment>
<sequence>MTVTRARSKTNNSSSKLSAATTSTSIVTGGSSNKTKNNQQKRKQKQKQKQQRQTRSGRKVANYHEPSSSSSPSFYSSEASSDEDYLMRDIDIDGNNNNNNNNDDNLVTTKIIPPPSSASTSSAVIKGKKPIKNDQQVNNNNNKSEFSDDNSYSKLEDAYDSEQEINKNKFKFHIFTKRFLSYDKERNDDQQKFEQENKNTSKEIDELRLKIQSTKSNDEKILQECNEYESENLELTKMIENIKKALIQLEREIGPTVRSSGVRLEETDNIVDYVLDFQRRVVGGCLLQP</sequence>
<name>A0A397IXZ9_9GLOM</name>